<reference evidence="4" key="1">
    <citation type="journal article" date="2013" name="Genetics">
        <title>The draft genome and transcriptome of Panagrellus redivivus are shaped by the harsh demands of a free-living lifestyle.</title>
        <authorList>
            <person name="Srinivasan J."/>
            <person name="Dillman A.R."/>
            <person name="Macchietto M.G."/>
            <person name="Heikkinen L."/>
            <person name="Lakso M."/>
            <person name="Fracchia K.M."/>
            <person name="Antoshechkin I."/>
            <person name="Mortazavi A."/>
            <person name="Wong G."/>
            <person name="Sternberg P.W."/>
        </authorList>
    </citation>
    <scope>NUCLEOTIDE SEQUENCE [LARGE SCALE GENOMIC DNA]</scope>
    <source>
        <strain evidence="4">MT8872</strain>
    </source>
</reference>
<keyword evidence="4" id="KW-1185">Reference proteome</keyword>
<feature type="transmembrane region" description="Helical" evidence="2">
    <location>
        <begin position="47"/>
        <end position="68"/>
    </location>
</feature>
<protein>
    <submittedName>
        <fullName evidence="5">Protein-export membrane protein SecG</fullName>
    </submittedName>
</protein>
<evidence type="ECO:0000313" key="5">
    <source>
        <dbReference type="WBParaSite" id="Pan_g19541.t1"/>
    </source>
</evidence>
<name>A0A7E4VDL0_PANRE</name>
<reference evidence="5" key="2">
    <citation type="submission" date="2020-10" db="UniProtKB">
        <authorList>
            <consortium name="WormBaseParasite"/>
        </authorList>
    </citation>
    <scope>IDENTIFICATION</scope>
</reference>
<keyword evidence="2" id="KW-0812">Transmembrane</keyword>
<dbReference type="WBParaSite" id="Pan_g19541.t1">
    <property type="protein sequence ID" value="Pan_g19541.t1"/>
    <property type="gene ID" value="Pan_g19541"/>
</dbReference>
<evidence type="ECO:0000313" key="4">
    <source>
        <dbReference type="Proteomes" id="UP000492821"/>
    </source>
</evidence>
<evidence type="ECO:0000256" key="1">
    <source>
        <dbReference type="SAM" id="MobiDB-lite"/>
    </source>
</evidence>
<dbReference type="Proteomes" id="UP000492821">
    <property type="component" value="Unassembled WGS sequence"/>
</dbReference>
<feature type="compositionally biased region" description="Basic and acidic residues" evidence="1">
    <location>
        <begin position="104"/>
        <end position="114"/>
    </location>
</feature>
<evidence type="ECO:0000256" key="2">
    <source>
        <dbReference type="SAM" id="Phobius"/>
    </source>
</evidence>
<keyword evidence="2" id="KW-1133">Transmembrane helix</keyword>
<keyword evidence="3" id="KW-0732">Signal</keyword>
<dbReference type="AlphaFoldDB" id="A0A7E4VDL0"/>
<proteinExistence type="predicted"/>
<feature type="signal peptide" evidence="3">
    <location>
        <begin position="1"/>
        <end position="19"/>
    </location>
</feature>
<sequence>MNKLLITLLLIALAKDVISNTTTLTLVTDGVDENPMPKSSLANKYTFLRQSIIIIVIAVLMLILNAVLYKFTFETLKTPEGTTTSAPPPQSQPVAPSSTLAESQSRKSDGASTK</sequence>
<evidence type="ECO:0000256" key="3">
    <source>
        <dbReference type="SAM" id="SignalP"/>
    </source>
</evidence>
<feature type="region of interest" description="Disordered" evidence="1">
    <location>
        <begin position="79"/>
        <end position="114"/>
    </location>
</feature>
<keyword evidence="2" id="KW-0472">Membrane</keyword>
<accession>A0A7E4VDL0</accession>
<feature type="chain" id="PRO_5028835280" evidence="3">
    <location>
        <begin position="20"/>
        <end position="114"/>
    </location>
</feature>
<organism evidence="4 5">
    <name type="scientific">Panagrellus redivivus</name>
    <name type="common">Microworm</name>
    <dbReference type="NCBI Taxonomy" id="6233"/>
    <lineage>
        <taxon>Eukaryota</taxon>
        <taxon>Metazoa</taxon>
        <taxon>Ecdysozoa</taxon>
        <taxon>Nematoda</taxon>
        <taxon>Chromadorea</taxon>
        <taxon>Rhabditida</taxon>
        <taxon>Tylenchina</taxon>
        <taxon>Panagrolaimomorpha</taxon>
        <taxon>Panagrolaimoidea</taxon>
        <taxon>Panagrolaimidae</taxon>
        <taxon>Panagrellus</taxon>
    </lineage>
</organism>